<evidence type="ECO:0000313" key="5">
    <source>
        <dbReference type="Proteomes" id="UP000294937"/>
    </source>
</evidence>
<dbReference type="PANTHER" id="PTHR42880:SF1">
    <property type="entry name" value="ISOPROPYLMALATE_HOMOCITRATE_CITRAMALATE SYNTHASE FAMILY PROTEIN"/>
    <property type="match status" value="1"/>
</dbReference>
<dbReference type="AlphaFoldDB" id="A0A4R3L2S5"/>
<name>A0A4R3L2S5_9BACL</name>
<comment type="caution">
    <text evidence="4">The sequence shown here is derived from an EMBL/GenBank/DDBJ whole genome shotgun (WGS) entry which is preliminary data.</text>
</comment>
<dbReference type="PROSITE" id="PS50991">
    <property type="entry name" value="PYR_CT"/>
    <property type="match status" value="1"/>
</dbReference>
<dbReference type="Gene3D" id="3.20.20.70">
    <property type="entry name" value="Aldolase class I"/>
    <property type="match status" value="1"/>
</dbReference>
<dbReference type="PANTHER" id="PTHR42880">
    <property type="entry name" value="HOMOCITRATE SYNTHASE"/>
    <property type="match status" value="1"/>
</dbReference>
<dbReference type="Pfam" id="PF22617">
    <property type="entry name" value="HCS_D2"/>
    <property type="match status" value="1"/>
</dbReference>
<dbReference type="InterPro" id="IPR054691">
    <property type="entry name" value="LeuA/HCS_post-cat"/>
</dbReference>
<comment type="similarity">
    <text evidence="2">Belongs to the alpha-IPM synthase/homocitrate synthase family.</text>
</comment>
<keyword evidence="5" id="KW-1185">Reference proteome</keyword>
<accession>A0A4R3L2S5</accession>
<protein>
    <submittedName>
        <fullName evidence="4">2-isopropylmalate synthase</fullName>
    </submittedName>
</protein>
<dbReference type="Gene3D" id="4.10.430.20">
    <property type="match status" value="1"/>
</dbReference>
<dbReference type="PROSITE" id="PS00815">
    <property type="entry name" value="AIPM_HOMOCIT_SYNTH_1"/>
    <property type="match status" value="1"/>
</dbReference>
<dbReference type="PROSITE" id="PS00816">
    <property type="entry name" value="AIPM_HOMOCIT_SYNTH_2"/>
    <property type="match status" value="1"/>
</dbReference>
<dbReference type="SUPFAM" id="SSF51569">
    <property type="entry name" value="Aldolase"/>
    <property type="match status" value="1"/>
</dbReference>
<keyword evidence="1 2" id="KW-0808">Transferase</keyword>
<dbReference type="InterPro" id="IPR000891">
    <property type="entry name" value="PYR_CT"/>
</dbReference>
<evidence type="ECO:0000313" key="4">
    <source>
        <dbReference type="EMBL" id="TCS93883.1"/>
    </source>
</evidence>
<dbReference type="RefSeq" id="WP_131925230.1">
    <property type="nucleotide sequence ID" value="NZ_SMAG01000005.1"/>
</dbReference>
<dbReference type="GO" id="GO:0046912">
    <property type="term" value="F:acyltransferase activity, acyl groups converted into alkyl on transfer"/>
    <property type="evidence" value="ECO:0007669"/>
    <property type="project" value="InterPro"/>
</dbReference>
<dbReference type="InterPro" id="IPR002034">
    <property type="entry name" value="AIPM/Hcit_synth_CS"/>
</dbReference>
<evidence type="ECO:0000259" key="3">
    <source>
        <dbReference type="PROSITE" id="PS50991"/>
    </source>
</evidence>
<evidence type="ECO:0000256" key="1">
    <source>
        <dbReference type="ARBA" id="ARBA00022679"/>
    </source>
</evidence>
<reference evidence="4 5" key="1">
    <citation type="submission" date="2019-03" db="EMBL/GenBank/DDBJ databases">
        <title>Genomic Encyclopedia of Type Strains, Phase IV (KMG-IV): sequencing the most valuable type-strain genomes for metagenomic binning, comparative biology and taxonomic classification.</title>
        <authorList>
            <person name="Goeker M."/>
        </authorList>
    </citation>
    <scope>NUCLEOTIDE SEQUENCE [LARGE SCALE GENOMIC DNA]</scope>
    <source>
        <strain evidence="4 5">DSM 45707</strain>
    </source>
</reference>
<feature type="domain" description="Pyruvate carboxyltransferase" evidence="3">
    <location>
        <begin position="3"/>
        <end position="254"/>
    </location>
</feature>
<proteinExistence type="inferred from homology"/>
<evidence type="ECO:0000256" key="2">
    <source>
        <dbReference type="RuleBase" id="RU003523"/>
    </source>
</evidence>
<dbReference type="OrthoDB" id="9804858at2"/>
<dbReference type="Proteomes" id="UP000294937">
    <property type="component" value="Unassembled WGS sequence"/>
</dbReference>
<dbReference type="InterPro" id="IPR013785">
    <property type="entry name" value="Aldolase_TIM"/>
</dbReference>
<dbReference type="GO" id="GO:0019752">
    <property type="term" value="P:carboxylic acid metabolic process"/>
    <property type="evidence" value="ECO:0007669"/>
    <property type="project" value="InterPro"/>
</dbReference>
<organism evidence="4 5">
    <name type="scientific">Hazenella coriacea</name>
    <dbReference type="NCBI Taxonomy" id="1179467"/>
    <lineage>
        <taxon>Bacteria</taxon>
        <taxon>Bacillati</taxon>
        <taxon>Bacillota</taxon>
        <taxon>Bacilli</taxon>
        <taxon>Bacillales</taxon>
        <taxon>Thermoactinomycetaceae</taxon>
        <taxon>Hazenella</taxon>
    </lineage>
</organism>
<dbReference type="Pfam" id="PF00682">
    <property type="entry name" value="HMGL-like"/>
    <property type="match status" value="1"/>
</dbReference>
<dbReference type="EMBL" id="SMAG01000005">
    <property type="protein sequence ID" value="TCS93883.1"/>
    <property type="molecule type" value="Genomic_DNA"/>
</dbReference>
<gene>
    <name evidence="4" type="ORF">EDD58_10592</name>
</gene>
<sequence>MSIKILDSTLREGEQHPGVRFSADDKIHLIQLLEEFHVDYIEIGHPAISPEDAEICKKAAQAARKAEILMHARAVPEEIKATQQAGAHWVGIWASINPLSLTTKFRGKDKSDIAKRVIQSIEYAKQLDLKVRFTIEDASRTEWEDIQFLASLAVGAGADRISLADTTGVWEPYQCAQTIKTAVDNFPCEIEVHLHNDFGLATANALAAIEAGASVIDTSILGIGERSGIVDLLQLAVILQEKRADTRFSLEQIPLLSQAVQMTTHHRPDSLRPITGRHAFTHTATYHRKAVSVQPESYEAFEPTLVGRTRQILERPTSVISKLPCRLQIGKPFPKGSSELKYHTDGPGKRWVLMDHRVDSRTSLYAIKRFFNGEEPERHVDQHVHNCDSVFIFWGENKDGTGLTCAVQFDGEEKIIHSPASIFIPSGVEHSYYYIEGKGTYTNIVLAPEYHQSLAE</sequence>